<dbReference type="RefSeq" id="WP_264242978.1">
    <property type="nucleotide sequence ID" value="NZ_CP107567.1"/>
</dbReference>
<feature type="domain" description="Methyltransferase" evidence="1">
    <location>
        <begin position="58"/>
        <end position="149"/>
    </location>
</feature>
<evidence type="ECO:0000313" key="3">
    <source>
        <dbReference type="Proteomes" id="UP001163878"/>
    </source>
</evidence>
<protein>
    <submittedName>
        <fullName evidence="2">Class I SAM-dependent methyltransferase</fullName>
    </submittedName>
</protein>
<dbReference type="GO" id="GO:0032259">
    <property type="term" value="P:methylation"/>
    <property type="evidence" value="ECO:0007669"/>
    <property type="project" value="UniProtKB-KW"/>
</dbReference>
<gene>
    <name evidence="2" type="ORF">OGH68_09840</name>
</gene>
<dbReference type="Proteomes" id="UP001163878">
    <property type="component" value="Chromosome"/>
</dbReference>
<dbReference type="PANTHER" id="PTHR42912">
    <property type="entry name" value="METHYLTRANSFERASE"/>
    <property type="match status" value="1"/>
</dbReference>
<accession>A0ABY6I4J8</accession>
<keyword evidence="2" id="KW-0489">Methyltransferase</keyword>
<organism evidence="2 3">
    <name type="scientific">Streptomyces peucetius</name>
    <dbReference type="NCBI Taxonomy" id="1950"/>
    <lineage>
        <taxon>Bacteria</taxon>
        <taxon>Bacillati</taxon>
        <taxon>Actinomycetota</taxon>
        <taxon>Actinomycetes</taxon>
        <taxon>Kitasatosporales</taxon>
        <taxon>Streptomycetaceae</taxon>
        <taxon>Streptomyces</taxon>
    </lineage>
</organism>
<dbReference type="CDD" id="cd02440">
    <property type="entry name" value="AdoMet_MTases"/>
    <property type="match status" value="1"/>
</dbReference>
<dbReference type="Pfam" id="PF13649">
    <property type="entry name" value="Methyltransf_25"/>
    <property type="match status" value="1"/>
</dbReference>
<dbReference type="EMBL" id="CP107567">
    <property type="protein sequence ID" value="UYQ61761.1"/>
    <property type="molecule type" value="Genomic_DNA"/>
</dbReference>
<evidence type="ECO:0000313" key="2">
    <source>
        <dbReference type="EMBL" id="UYQ61761.1"/>
    </source>
</evidence>
<dbReference type="SUPFAM" id="SSF53335">
    <property type="entry name" value="S-adenosyl-L-methionine-dependent methyltransferases"/>
    <property type="match status" value="1"/>
</dbReference>
<keyword evidence="3" id="KW-1185">Reference proteome</keyword>
<name>A0ABY6I4J8_STRPE</name>
<dbReference type="PANTHER" id="PTHR42912:SF95">
    <property type="entry name" value="METHYLTRANSFERASE TYPE 11 DOMAIN-CONTAINING PROTEIN"/>
    <property type="match status" value="1"/>
</dbReference>
<dbReference type="GO" id="GO:0008168">
    <property type="term" value="F:methyltransferase activity"/>
    <property type="evidence" value="ECO:0007669"/>
    <property type="project" value="UniProtKB-KW"/>
</dbReference>
<dbReference type="InterPro" id="IPR050508">
    <property type="entry name" value="Methyltransf_Superfamily"/>
</dbReference>
<proteinExistence type="predicted"/>
<reference evidence="2" key="1">
    <citation type="submission" date="2022-10" db="EMBL/GenBank/DDBJ databases">
        <title>Cytochrome P450 Catalyzes Benzene Ring Formation in the Biosynthesis of Trialkyl-Substituted Aromatic Polyketides.</title>
        <authorList>
            <person name="Zhao E."/>
            <person name="Ge H."/>
        </authorList>
    </citation>
    <scope>NUCLEOTIDE SEQUENCE</scope>
    <source>
        <strain evidence="2">NA0869</strain>
    </source>
</reference>
<evidence type="ECO:0000259" key="1">
    <source>
        <dbReference type="Pfam" id="PF13649"/>
    </source>
</evidence>
<dbReference type="InterPro" id="IPR029063">
    <property type="entry name" value="SAM-dependent_MTases_sf"/>
</dbReference>
<sequence length="222" mass="24239">MTTLREEPSFLHDTRASYDAIAVDYAEMFKGEPEVKPLTLAMLTAFARTVADDGGGPVVEFGSGPGRVTAYLDRLGTDVRGVDLSPAMVALARRTFPELRFDEGSMTELGGFADGSLRGIVAWYSLIHLPPAEVPGVLAEFHRILAPGGHLALAFQVGEDVSRRTEAFGHRLSLDFHRMRPDRVTEQLREAGFAPLATMVREAAPDEKTPQAHLIARKPDRA</sequence>
<dbReference type="InterPro" id="IPR041698">
    <property type="entry name" value="Methyltransf_25"/>
</dbReference>
<keyword evidence="2" id="KW-0808">Transferase</keyword>
<dbReference type="Gene3D" id="3.40.50.150">
    <property type="entry name" value="Vaccinia Virus protein VP39"/>
    <property type="match status" value="1"/>
</dbReference>